<protein>
    <submittedName>
        <fullName evidence="2">Uncharacterized protein</fullName>
    </submittedName>
</protein>
<dbReference type="GO" id="GO:0004867">
    <property type="term" value="F:serine-type endopeptidase inhibitor activity"/>
    <property type="evidence" value="ECO:0007669"/>
    <property type="project" value="InterPro"/>
</dbReference>
<keyword evidence="1" id="KW-0472">Membrane</keyword>
<keyword evidence="3" id="KW-1185">Reference proteome</keyword>
<gene>
    <name evidence="2" type="ORF">D5S18_29510</name>
</gene>
<dbReference type="RefSeq" id="WP_120044371.1">
    <property type="nucleotide sequence ID" value="NZ_QZFU01000041.1"/>
</dbReference>
<name>A0A3A4K9F1_9NOCA</name>
<keyword evidence="1" id="KW-1133">Transmembrane helix</keyword>
<organism evidence="2 3">
    <name type="scientific">Nocardia panacis</name>
    <dbReference type="NCBI Taxonomy" id="2340916"/>
    <lineage>
        <taxon>Bacteria</taxon>
        <taxon>Bacillati</taxon>
        <taxon>Actinomycetota</taxon>
        <taxon>Actinomycetes</taxon>
        <taxon>Mycobacteriales</taxon>
        <taxon>Nocardiaceae</taxon>
        <taxon>Nocardia</taxon>
    </lineage>
</organism>
<proteinExistence type="predicted"/>
<sequence length="210" mass="22961">MRAHRAEGRWFAVGVPDPIVGGGECHRVSKKGIRITRGISRMLGIVAVGLAVAGMMGVAAPIAVADQSEIADGNVFRISSLAEGNPPIGVFPILPAVQPVRARAPISEWKVVKVGQDRYRLSVGRYPHTGVAENKVIASIHPEQEREWVITHREVQNAFTIALADQPQLGWTLPTDQGESPAIMISPIISTRSMPPQFMPHQLWKFERVE</sequence>
<dbReference type="Proteomes" id="UP000266677">
    <property type="component" value="Unassembled WGS sequence"/>
</dbReference>
<dbReference type="Pfam" id="PF16850">
    <property type="entry name" value="Inhibitor_I66"/>
    <property type="match status" value="1"/>
</dbReference>
<accession>A0A3A4K9F1</accession>
<feature type="transmembrane region" description="Helical" evidence="1">
    <location>
        <begin position="43"/>
        <end position="64"/>
    </location>
</feature>
<dbReference type="AlphaFoldDB" id="A0A3A4K9F1"/>
<reference evidence="2 3" key="1">
    <citation type="submission" date="2018-09" db="EMBL/GenBank/DDBJ databases">
        <title>YIM PH21274 draft genome.</title>
        <authorList>
            <person name="Miao C."/>
        </authorList>
    </citation>
    <scope>NUCLEOTIDE SEQUENCE [LARGE SCALE GENOMIC DNA]</scope>
    <source>
        <strain evidence="2 3">YIM PH 21724</strain>
    </source>
</reference>
<dbReference type="InterPro" id="IPR031755">
    <property type="entry name" value="Inhibitor_I66"/>
</dbReference>
<evidence type="ECO:0000313" key="2">
    <source>
        <dbReference type="EMBL" id="RJO70004.1"/>
    </source>
</evidence>
<dbReference type="CDD" id="cd23428">
    <property type="entry name" value="beta-trefoil_Ricin_SPI"/>
    <property type="match status" value="1"/>
</dbReference>
<comment type="caution">
    <text evidence="2">The sequence shown here is derived from an EMBL/GenBank/DDBJ whole genome shotgun (WGS) entry which is preliminary data.</text>
</comment>
<dbReference type="EMBL" id="QZFU01000041">
    <property type="protein sequence ID" value="RJO70004.1"/>
    <property type="molecule type" value="Genomic_DNA"/>
</dbReference>
<keyword evidence="1" id="KW-0812">Transmembrane</keyword>
<evidence type="ECO:0000256" key="1">
    <source>
        <dbReference type="SAM" id="Phobius"/>
    </source>
</evidence>
<evidence type="ECO:0000313" key="3">
    <source>
        <dbReference type="Proteomes" id="UP000266677"/>
    </source>
</evidence>
<dbReference type="Gene3D" id="2.80.10.50">
    <property type="match status" value="1"/>
</dbReference>